<dbReference type="RefSeq" id="WP_060536528.1">
    <property type="nucleotide sequence ID" value="NZ_CP013023.1"/>
</dbReference>
<dbReference type="InterPro" id="IPR036679">
    <property type="entry name" value="FlgN-like_sf"/>
</dbReference>
<evidence type="ECO:0000313" key="3">
    <source>
        <dbReference type="Proteomes" id="UP000078148"/>
    </source>
</evidence>
<dbReference type="InterPro" id="IPR007809">
    <property type="entry name" value="FlgN-like"/>
</dbReference>
<organism evidence="2 3">
    <name type="scientific">Paenibacillus bovis</name>
    <dbReference type="NCBI Taxonomy" id="1616788"/>
    <lineage>
        <taxon>Bacteria</taxon>
        <taxon>Bacillati</taxon>
        <taxon>Bacillota</taxon>
        <taxon>Bacilli</taxon>
        <taxon>Bacillales</taxon>
        <taxon>Paenibacillaceae</taxon>
        <taxon>Paenibacillus</taxon>
    </lineage>
</organism>
<keyword evidence="2" id="KW-0966">Cell projection</keyword>
<keyword evidence="2" id="KW-0969">Cilium</keyword>
<dbReference type="KEGG" id="pbv:AR543_22530"/>
<keyword evidence="1" id="KW-1005">Bacterial flagellum biogenesis</keyword>
<dbReference type="AlphaFoldDB" id="A0A172ZLR9"/>
<dbReference type="EMBL" id="CP013023">
    <property type="protein sequence ID" value="ANF98493.1"/>
    <property type="molecule type" value="Genomic_DNA"/>
</dbReference>
<gene>
    <name evidence="2" type="ORF">AR543_22530</name>
</gene>
<reference evidence="3" key="1">
    <citation type="submission" date="2015-10" db="EMBL/GenBank/DDBJ databases">
        <title>Genome of Paenibacillus bovis sp. nov.</title>
        <authorList>
            <person name="Wu Z."/>
            <person name="Gao C."/>
            <person name="Liu Z."/>
            <person name="Zheng H."/>
        </authorList>
    </citation>
    <scope>NUCLEOTIDE SEQUENCE [LARGE SCALE GENOMIC DNA]</scope>
    <source>
        <strain evidence="3">BD3526</strain>
    </source>
</reference>
<dbReference type="OrthoDB" id="2660802at2"/>
<accession>A0A172ZLR9</accession>
<dbReference type="Gene3D" id="1.20.58.300">
    <property type="entry name" value="FlgN-like"/>
    <property type="match status" value="1"/>
</dbReference>
<keyword evidence="3" id="KW-1185">Reference proteome</keyword>
<sequence length="167" mass="19206">MSLDNLVDVLNKLDVHHQQMIELGESKKSSIVANDVDGMIRVMNQESKLIKLIEQTEQERMQASYDFLKERGIKSQLNLTLTELARLVFDVEDKKRLLGIQSKLKSTLDRLKELNDLNQQLIQQSLDFIEFSLDVMVDKPEQDMVYQHPAAAQYGAGQRRGLFDTRG</sequence>
<evidence type="ECO:0000313" key="2">
    <source>
        <dbReference type="EMBL" id="ANF98493.1"/>
    </source>
</evidence>
<dbReference type="Proteomes" id="UP000078148">
    <property type="component" value="Chromosome"/>
</dbReference>
<dbReference type="STRING" id="1616788.AR543_22530"/>
<dbReference type="SUPFAM" id="SSF140566">
    <property type="entry name" value="FlgN-like"/>
    <property type="match status" value="1"/>
</dbReference>
<dbReference type="Pfam" id="PF05130">
    <property type="entry name" value="FlgN"/>
    <property type="match status" value="1"/>
</dbReference>
<proteinExistence type="predicted"/>
<name>A0A172ZLR9_9BACL</name>
<dbReference type="GO" id="GO:0044780">
    <property type="term" value="P:bacterial-type flagellum assembly"/>
    <property type="evidence" value="ECO:0007669"/>
    <property type="project" value="InterPro"/>
</dbReference>
<evidence type="ECO:0000256" key="1">
    <source>
        <dbReference type="ARBA" id="ARBA00022795"/>
    </source>
</evidence>
<protein>
    <submittedName>
        <fullName evidence="2">Flagellar biosynthesis protein FlgN</fullName>
    </submittedName>
</protein>
<keyword evidence="2" id="KW-0282">Flagellum</keyword>
<reference evidence="2 3" key="2">
    <citation type="journal article" date="2016" name="Int. J. Syst. Evol. Microbiol.">
        <title>Paenibacillus bovis sp. nov., isolated from raw yak (Bos grunniens) milk.</title>
        <authorList>
            <person name="Gao C."/>
            <person name="Han J."/>
            <person name="Liu Z."/>
            <person name="Xu X."/>
            <person name="Hang F."/>
            <person name="Wu Z."/>
        </authorList>
    </citation>
    <scope>NUCLEOTIDE SEQUENCE [LARGE SCALE GENOMIC DNA]</scope>
    <source>
        <strain evidence="2 3">BD3526</strain>
    </source>
</reference>